<dbReference type="InterPro" id="IPR042099">
    <property type="entry name" value="ANL_N_sf"/>
</dbReference>
<dbReference type="InterPro" id="IPR020845">
    <property type="entry name" value="AMP-binding_CS"/>
</dbReference>
<dbReference type="InterPro" id="IPR045851">
    <property type="entry name" value="AMP-bd_C_sf"/>
</dbReference>
<dbReference type="RefSeq" id="WP_301638271.1">
    <property type="nucleotide sequence ID" value="NZ_JADYTN010000017.1"/>
</dbReference>
<dbReference type="EMBL" id="JADYTN010000017">
    <property type="protein sequence ID" value="MCF2564153.1"/>
    <property type="molecule type" value="Genomic_DNA"/>
</dbReference>
<dbReference type="Gene3D" id="3.40.50.12780">
    <property type="entry name" value="N-terminal domain of ligase-like"/>
    <property type="match status" value="1"/>
</dbReference>
<evidence type="ECO:0000313" key="5">
    <source>
        <dbReference type="Proteomes" id="UP001200470"/>
    </source>
</evidence>
<organism evidence="4 5">
    <name type="scientific">Xylanibacter brevis</name>
    <dbReference type="NCBI Taxonomy" id="83231"/>
    <lineage>
        <taxon>Bacteria</taxon>
        <taxon>Pseudomonadati</taxon>
        <taxon>Bacteroidota</taxon>
        <taxon>Bacteroidia</taxon>
        <taxon>Bacteroidales</taxon>
        <taxon>Prevotellaceae</taxon>
        <taxon>Xylanibacter</taxon>
    </lineage>
</organism>
<reference evidence="4 5" key="1">
    <citation type="submission" date="2020-12" db="EMBL/GenBank/DDBJ databases">
        <title>Whole genome sequences of gut porcine anaerobes.</title>
        <authorList>
            <person name="Kubasova T."/>
            <person name="Jahodarova E."/>
            <person name="Rychlik I."/>
        </authorList>
    </citation>
    <scope>NUCLEOTIDE SEQUENCE [LARGE SCALE GENOMIC DNA]</scope>
    <source>
        <strain evidence="4 5">An925</strain>
    </source>
</reference>
<name>A0ABS9CIN9_9BACT</name>
<proteinExistence type="inferred from homology"/>
<dbReference type="Pfam" id="PF00501">
    <property type="entry name" value="AMP-binding"/>
    <property type="match status" value="1"/>
</dbReference>
<feature type="domain" description="AMP-dependent synthetase/ligase" evidence="3">
    <location>
        <begin position="17"/>
        <end position="174"/>
    </location>
</feature>
<dbReference type="Proteomes" id="UP001200470">
    <property type="component" value="Unassembled WGS sequence"/>
</dbReference>
<evidence type="ECO:0000259" key="3">
    <source>
        <dbReference type="Pfam" id="PF00501"/>
    </source>
</evidence>
<sequence>MQIEEFLEEWHNDCDTLLVHTSGSTGTPKPLWVEKRRMEASARITCRFLGLKAGDTALLCLPLDYIAGKMMVVRSLVSQLRLTTVEPSSHPLALLPPSLQQIDFAAMVPLQVCQSLKNDEQRQRIMDIRQLIIGGGSIDDQLAAQLRDFPHAVWSTYGMTETLSHIALRRLNGPQRSEWYKPFEGVGLSVTAEGCLTIDAPAVHEGVLVTNDIVELRADGCFRILGRRDNVICSGGIKIQMEEVERLLHAYTDVPLMITRAPHPVLGQQVVMLTESDDREGLRNICRNHLPRYWQPRSIFTVAHLPQTVTGKPARAEAEQMAVAHGMHG</sequence>
<dbReference type="PANTHER" id="PTHR43201">
    <property type="entry name" value="ACYL-COA SYNTHETASE"/>
    <property type="match status" value="1"/>
</dbReference>
<accession>A0ABS9CIN9</accession>
<dbReference type="InterPro" id="IPR000873">
    <property type="entry name" value="AMP-dep_synth/lig_dom"/>
</dbReference>
<dbReference type="Gene3D" id="3.30.300.30">
    <property type="match status" value="1"/>
</dbReference>
<keyword evidence="2" id="KW-0436">Ligase</keyword>
<dbReference type="PANTHER" id="PTHR43201:SF5">
    <property type="entry name" value="MEDIUM-CHAIN ACYL-COA LIGASE ACSF2, MITOCHONDRIAL"/>
    <property type="match status" value="1"/>
</dbReference>
<keyword evidence="5" id="KW-1185">Reference proteome</keyword>
<gene>
    <name evidence="4" type="ORF">I6E12_08510</name>
</gene>
<evidence type="ECO:0000313" key="4">
    <source>
        <dbReference type="EMBL" id="MCF2564153.1"/>
    </source>
</evidence>
<dbReference type="SUPFAM" id="SSF56801">
    <property type="entry name" value="Acetyl-CoA synthetase-like"/>
    <property type="match status" value="1"/>
</dbReference>
<evidence type="ECO:0000256" key="2">
    <source>
        <dbReference type="ARBA" id="ARBA00022598"/>
    </source>
</evidence>
<comment type="similarity">
    <text evidence="1">Belongs to the ATP-dependent AMP-binding enzyme family.</text>
</comment>
<evidence type="ECO:0000256" key="1">
    <source>
        <dbReference type="ARBA" id="ARBA00006432"/>
    </source>
</evidence>
<comment type="caution">
    <text evidence="4">The sequence shown here is derived from an EMBL/GenBank/DDBJ whole genome shotgun (WGS) entry which is preliminary data.</text>
</comment>
<protein>
    <submittedName>
        <fullName evidence="4">AMP-binding protein</fullName>
    </submittedName>
</protein>
<dbReference type="PROSITE" id="PS00455">
    <property type="entry name" value="AMP_BINDING"/>
    <property type="match status" value="1"/>
</dbReference>